<dbReference type="EMBL" id="VDES01000003">
    <property type="protein sequence ID" value="MBA1375989.1"/>
    <property type="molecule type" value="Genomic_DNA"/>
</dbReference>
<comment type="caution">
    <text evidence="1">The sequence shown here is derived from an EMBL/GenBank/DDBJ whole genome shotgun (WGS) entry which is preliminary data.</text>
</comment>
<evidence type="ECO:0000313" key="1">
    <source>
        <dbReference type="EMBL" id="MBA1375989.1"/>
    </source>
</evidence>
<accession>A0A7V8RGF7</accession>
<keyword evidence="2" id="KW-1185">Reference proteome</keyword>
<dbReference type="RefSeq" id="WP_181268380.1">
    <property type="nucleotide sequence ID" value="NZ_BAAAGB010000001.1"/>
</dbReference>
<gene>
    <name evidence="1" type="ORF">FG486_16725</name>
</gene>
<proteinExistence type="predicted"/>
<evidence type="ECO:0008006" key="3">
    <source>
        <dbReference type="Google" id="ProtNLM"/>
    </source>
</evidence>
<organism evidence="1 2">
    <name type="scientific">Sphingomonas ursincola</name>
    <dbReference type="NCBI Taxonomy" id="56361"/>
    <lineage>
        <taxon>Bacteria</taxon>
        <taxon>Pseudomonadati</taxon>
        <taxon>Pseudomonadota</taxon>
        <taxon>Alphaproteobacteria</taxon>
        <taxon>Sphingomonadales</taxon>
        <taxon>Sphingomonadaceae</taxon>
        <taxon>Sphingomonas</taxon>
    </lineage>
</organism>
<reference evidence="1 2" key="1">
    <citation type="journal article" date="1994" name="Int. J. Syst. Bacteriol.">
        <title>Phylogenetic positions of novel aerobic, bacteriochlorophyll a-containing bacteria and description of Roseococcus thiosulfatophilus gen. nov., sp. nov., Erythromicrobium ramosum gen. nov., sp. nov., and Erythrobacter litoralis sp. nov.</title>
        <authorList>
            <person name="Yurkov V."/>
            <person name="Stackebrandt E."/>
            <person name="Holmes A."/>
            <person name="Fuerst J.A."/>
            <person name="Hugenholtz P."/>
            <person name="Golecki J."/>
            <person name="Gad'on N."/>
            <person name="Gorlenko V.M."/>
            <person name="Kompantseva E.I."/>
            <person name="Drews G."/>
        </authorList>
    </citation>
    <scope>NUCLEOTIDE SEQUENCE [LARGE SCALE GENOMIC DNA]</scope>
    <source>
        <strain evidence="1 2">KR-99</strain>
    </source>
</reference>
<dbReference type="Proteomes" id="UP000589292">
    <property type="component" value="Unassembled WGS sequence"/>
</dbReference>
<evidence type="ECO:0000313" key="2">
    <source>
        <dbReference type="Proteomes" id="UP000589292"/>
    </source>
</evidence>
<sequence length="66" mass="7565">MARRYVNAQKQTPRGAWPDLIGVQRKWIASRNQCMGGKGKRIACIAFAYENRILRLVEWEDGSALD</sequence>
<dbReference type="AlphaFoldDB" id="A0A7V8RGF7"/>
<protein>
    <recommendedName>
        <fullName evidence="3">Lysozyme inhibitor LprI N-terminal domain-containing protein</fullName>
    </recommendedName>
</protein>
<name>A0A7V8RGF7_9SPHN</name>